<feature type="compositionally biased region" description="Polar residues" evidence="1">
    <location>
        <begin position="184"/>
        <end position="203"/>
    </location>
</feature>
<dbReference type="RefSeq" id="XP_041221821.1">
    <property type="nucleotide sequence ID" value="XM_041362639.1"/>
</dbReference>
<feature type="compositionally biased region" description="Low complexity" evidence="1">
    <location>
        <begin position="222"/>
        <end position="236"/>
    </location>
</feature>
<protein>
    <submittedName>
        <fullName evidence="2">Uncharacterized protein</fullName>
    </submittedName>
</protein>
<dbReference type="EMBL" id="JABBWK010000057">
    <property type="protein sequence ID" value="KAG1896245.1"/>
    <property type="molecule type" value="Genomic_DNA"/>
</dbReference>
<evidence type="ECO:0000256" key="1">
    <source>
        <dbReference type="SAM" id="MobiDB-lite"/>
    </source>
</evidence>
<organism evidence="2 3">
    <name type="scientific">Suillus fuscotomentosus</name>
    <dbReference type="NCBI Taxonomy" id="1912939"/>
    <lineage>
        <taxon>Eukaryota</taxon>
        <taxon>Fungi</taxon>
        <taxon>Dikarya</taxon>
        <taxon>Basidiomycota</taxon>
        <taxon>Agaricomycotina</taxon>
        <taxon>Agaricomycetes</taxon>
        <taxon>Agaricomycetidae</taxon>
        <taxon>Boletales</taxon>
        <taxon>Suillineae</taxon>
        <taxon>Suillaceae</taxon>
        <taxon>Suillus</taxon>
    </lineage>
</organism>
<name>A0AAD4DY57_9AGAM</name>
<reference evidence="2" key="1">
    <citation type="journal article" date="2020" name="New Phytol.">
        <title>Comparative genomics reveals dynamic genome evolution in host specialist ectomycorrhizal fungi.</title>
        <authorList>
            <person name="Lofgren L.A."/>
            <person name="Nguyen N.H."/>
            <person name="Vilgalys R."/>
            <person name="Ruytinx J."/>
            <person name="Liao H.L."/>
            <person name="Branco S."/>
            <person name="Kuo A."/>
            <person name="LaButti K."/>
            <person name="Lipzen A."/>
            <person name="Andreopoulos W."/>
            <person name="Pangilinan J."/>
            <person name="Riley R."/>
            <person name="Hundley H."/>
            <person name="Na H."/>
            <person name="Barry K."/>
            <person name="Grigoriev I.V."/>
            <person name="Stajich J.E."/>
            <person name="Kennedy P.G."/>
        </authorList>
    </citation>
    <scope>NUCLEOTIDE SEQUENCE</scope>
    <source>
        <strain evidence="2">FC203</strain>
    </source>
</reference>
<feature type="region of interest" description="Disordered" evidence="1">
    <location>
        <begin position="80"/>
        <end position="252"/>
    </location>
</feature>
<proteinExistence type="predicted"/>
<evidence type="ECO:0000313" key="3">
    <source>
        <dbReference type="Proteomes" id="UP001195769"/>
    </source>
</evidence>
<gene>
    <name evidence="2" type="ORF">F5891DRAFT_1054983</name>
</gene>
<feature type="compositionally biased region" description="Low complexity" evidence="1">
    <location>
        <begin position="85"/>
        <end position="103"/>
    </location>
</feature>
<comment type="caution">
    <text evidence="2">The sequence shown here is derived from an EMBL/GenBank/DDBJ whole genome shotgun (WGS) entry which is preliminary data.</text>
</comment>
<feature type="compositionally biased region" description="Low complexity" evidence="1">
    <location>
        <begin position="146"/>
        <end position="157"/>
    </location>
</feature>
<dbReference type="Proteomes" id="UP001195769">
    <property type="component" value="Unassembled WGS sequence"/>
</dbReference>
<accession>A0AAD4DY57</accession>
<dbReference type="AlphaFoldDB" id="A0AAD4DY57"/>
<dbReference type="GeneID" id="64656937"/>
<sequence>MVETLKTLSTGTLNLRFMQNARRAQQLSGVDVELEKAHVKDEAEWEVAPDIRKAWGLADGSNSDSNDDLYERSYVPFLFPSVSETPGPGEDSGTSSSPTSLGGMKPQGRRKFNKNGEESFKPPEVRSAATTVADVQPDEKRKTKIKSISSSTHNNTSAKPLKKLKEPASRVIYDNRSVGVDLRSSLSSNRTSPASVPKSTVTGDSKAFMKPAGVDDPSITPASRDAPSASASASFARKGKRRREQDNAEVETAGLKKKTLSFVE</sequence>
<feature type="compositionally biased region" description="Basic and acidic residues" evidence="1">
    <location>
        <begin position="114"/>
        <end position="124"/>
    </location>
</feature>
<keyword evidence="3" id="KW-1185">Reference proteome</keyword>
<evidence type="ECO:0000313" key="2">
    <source>
        <dbReference type="EMBL" id="KAG1896245.1"/>
    </source>
</evidence>